<sequence length="661" mass="73080">MTALAWKINRLKLMGPGEVAWRVRQLAWRKAVAMGLGLANYPPAPALGRFGASFLAASGAAPAGALPPGIDAAALCRAADGLLAGRWNVFALRDAALGFPPQWNRDPRTGMAAPMAPGPSIDYRDASVVGDIKYLWEPSRHLELVTLAQAWRCSGDARYKDGARTLLLSWLDQCPYPHGVHWASSLELGVRLLNWCAAWQLLEGDIDGDWRQRWLNAVYKHCHFISRHLSRHSSANNHLLGEYMGLYMASLQWPCWPESARWRTMAERGLREQGLQQNWEDGVNKEQAVYYHHEVMDMMLLCQLAARANGSSFPADWLLRLERMAEFLAALMDTGGNVPMIGDADDARMLRLDAAGMPPYRSLLASAALLFGRADFKAKAGALDDRNRWLFGDAEVRWAALPDPAPGAAEQPRMAFPHGGYYLLGKDFGTPQEVRMVADCGALGYLSLAAHGHADALSFTLSMGGEEMLVDPGTFAYHTQREWRDYFRSTAAHNTVQVDGQDQSQIGGNFMWLHKARATLLGHEPGQFFAGKHDGYMRLRDPVMHERVIRFDAKRNTVIVEDTLECFGEHEVALHWHFAEGCQAETAGQTLHMAKRSKGLLMSCRFGDGPQLYCASTAPIAGWISRTFDSKAGMTTAVWRGTIRGSTTIVTEIALLEGASS</sequence>
<dbReference type="InterPro" id="IPR031680">
    <property type="entry name" value="Hepar_II_III_N"/>
</dbReference>
<feature type="domain" description="Heparinase II/III-like C-terminal" evidence="5">
    <location>
        <begin position="412"/>
        <end position="630"/>
    </location>
</feature>
<dbReference type="PANTHER" id="PTHR39210:SF1">
    <property type="entry name" value="HEPARIN-SULFATE LYASE"/>
    <property type="match status" value="1"/>
</dbReference>
<dbReference type="Pfam" id="PF07940">
    <property type="entry name" value="Hepar_II_III_C"/>
    <property type="match status" value="1"/>
</dbReference>
<dbReference type="EMBL" id="WNKX01000005">
    <property type="protein sequence ID" value="MTW10706.1"/>
    <property type="molecule type" value="Genomic_DNA"/>
</dbReference>
<evidence type="ECO:0000256" key="1">
    <source>
        <dbReference type="ARBA" id="ARBA00004418"/>
    </source>
</evidence>
<keyword evidence="8" id="KW-1185">Reference proteome</keyword>
<keyword evidence="3" id="KW-0574">Periplasm</keyword>
<gene>
    <name evidence="7" type="ORF">GM658_08820</name>
</gene>
<keyword evidence="2" id="KW-0732">Signal</keyword>
<protein>
    <submittedName>
        <fullName evidence="7">Heparinase</fullName>
    </submittedName>
</protein>
<accession>A0A6L6QGA4</accession>
<dbReference type="GO" id="GO:0016829">
    <property type="term" value="F:lyase activity"/>
    <property type="evidence" value="ECO:0007669"/>
    <property type="project" value="UniProtKB-KW"/>
</dbReference>
<comment type="subcellular location">
    <subcellularLocation>
        <location evidence="1">Periplasm</location>
    </subcellularLocation>
</comment>
<dbReference type="SUPFAM" id="SSF48230">
    <property type="entry name" value="Chondroitin AC/alginate lyase"/>
    <property type="match status" value="1"/>
</dbReference>
<evidence type="ECO:0000313" key="7">
    <source>
        <dbReference type="EMBL" id="MTW10706.1"/>
    </source>
</evidence>
<comment type="caution">
    <text evidence="7">The sequence shown here is derived from an EMBL/GenBank/DDBJ whole genome shotgun (WGS) entry which is preliminary data.</text>
</comment>
<evidence type="ECO:0000259" key="6">
    <source>
        <dbReference type="Pfam" id="PF16889"/>
    </source>
</evidence>
<organism evidence="7 8">
    <name type="scientific">Massilia eburnea</name>
    <dbReference type="NCBI Taxonomy" id="1776165"/>
    <lineage>
        <taxon>Bacteria</taxon>
        <taxon>Pseudomonadati</taxon>
        <taxon>Pseudomonadota</taxon>
        <taxon>Betaproteobacteria</taxon>
        <taxon>Burkholderiales</taxon>
        <taxon>Oxalobacteraceae</taxon>
        <taxon>Telluria group</taxon>
        <taxon>Massilia</taxon>
    </lineage>
</organism>
<reference evidence="7 8" key="1">
    <citation type="submission" date="2019-11" db="EMBL/GenBank/DDBJ databases">
        <title>Type strains purchased from KCTC, JCM and DSMZ.</title>
        <authorList>
            <person name="Lu H."/>
        </authorList>
    </citation>
    <scope>NUCLEOTIDE SEQUENCE [LARGE SCALE GENOMIC DNA]</scope>
    <source>
        <strain evidence="7 8">JCM 31587</strain>
    </source>
</reference>
<dbReference type="InterPro" id="IPR008929">
    <property type="entry name" value="Chondroitin_lyas"/>
</dbReference>
<dbReference type="Gene3D" id="2.70.98.70">
    <property type="match status" value="1"/>
</dbReference>
<dbReference type="Proteomes" id="UP000472320">
    <property type="component" value="Unassembled WGS sequence"/>
</dbReference>
<dbReference type="PANTHER" id="PTHR39210">
    <property type="entry name" value="HEPARIN-SULFATE LYASE"/>
    <property type="match status" value="1"/>
</dbReference>
<evidence type="ECO:0000313" key="8">
    <source>
        <dbReference type="Proteomes" id="UP000472320"/>
    </source>
</evidence>
<dbReference type="RefSeq" id="WP_155453638.1">
    <property type="nucleotide sequence ID" value="NZ_WNKX01000005.1"/>
</dbReference>
<evidence type="ECO:0000256" key="3">
    <source>
        <dbReference type="ARBA" id="ARBA00022764"/>
    </source>
</evidence>
<dbReference type="Pfam" id="PF16889">
    <property type="entry name" value="Hepar_II_III_N"/>
    <property type="match status" value="1"/>
</dbReference>
<dbReference type="GO" id="GO:0042597">
    <property type="term" value="C:periplasmic space"/>
    <property type="evidence" value="ECO:0007669"/>
    <property type="project" value="UniProtKB-SubCell"/>
</dbReference>
<keyword evidence="4" id="KW-0456">Lyase</keyword>
<proteinExistence type="predicted"/>
<dbReference type="OrthoDB" id="9763014at2"/>
<evidence type="ECO:0000259" key="5">
    <source>
        <dbReference type="Pfam" id="PF07940"/>
    </source>
</evidence>
<dbReference type="InterPro" id="IPR012480">
    <property type="entry name" value="Hepar_II_III_C"/>
</dbReference>
<name>A0A6L6QGA4_9BURK</name>
<dbReference type="Gene3D" id="1.50.10.100">
    <property type="entry name" value="Chondroitin AC/alginate lyase"/>
    <property type="match status" value="1"/>
</dbReference>
<feature type="domain" description="Heparin-sulfate lyase N-terminal" evidence="6">
    <location>
        <begin position="120"/>
        <end position="347"/>
    </location>
</feature>
<evidence type="ECO:0000256" key="2">
    <source>
        <dbReference type="ARBA" id="ARBA00022729"/>
    </source>
</evidence>
<evidence type="ECO:0000256" key="4">
    <source>
        <dbReference type="ARBA" id="ARBA00023239"/>
    </source>
</evidence>
<dbReference type="AlphaFoldDB" id="A0A6L6QGA4"/>